<organism evidence="2 3">
    <name type="scientific">Brassica napus</name>
    <name type="common">Rape</name>
    <dbReference type="NCBI Taxonomy" id="3708"/>
    <lineage>
        <taxon>Eukaryota</taxon>
        <taxon>Viridiplantae</taxon>
        <taxon>Streptophyta</taxon>
        <taxon>Embryophyta</taxon>
        <taxon>Tracheophyta</taxon>
        <taxon>Spermatophyta</taxon>
        <taxon>Magnoliopsida</taxon>
        <taxon>eudicotyledons</taxon>
        <taxon>Gunneridae</taxon>
        <taxon>Pentapetalae</taxon>
        <taxon>rosids</taxon>
        <taxon>malvids</taxon>
        <taxon>Brassicales</taxon>
        <taxon>Brassicaceae</taxon>
        <taxon>Brassiceae</taxon>
        <taxon>Brassica</taxon>
    </lineage>
</organism>
<evidence type="ECO:0000256" key="1">
    <source>
        <dbReference type="SAM" id="MobiDB-lite"/>
    </source>
</evidence>
<reference evidence="2 3" key="1">
    <citation type="submission" date="2021-05" db="EMBL/GenBank/DDBJ databases">
        <title>Genome Assembly of Synthetic Allotetraploid Brassica napus Reveals Homoeologous Exchanges between Subgenomes.</title>
        <authorList>
            <person name="Davis J.T."/>
        </authorList>
    </citation>
    <scope>NUCLEOTIDE SEQUENCE [LARGE SCALE GENOMIC DNA]</scope>
    <source>
        <strain evidence="3">cv. Da-Ae</strain>
        <tissue evidence="2">Seedling</tissue>
    </source>
</reference>
<accession>A0ABQ7YHH5</accession>
<evidence type="ECO:0000313" key="3">
    <source>
        <dbReference type="Proteomes" id="UP000824890"/>
    </source>
</evidence>
<dbReference type="Proteomes" id="UP000824890">
    <property type="component" value="Unassembled WGS sequence"/>
</dbReference>
<protein>
    <submittedName>
        <fullName evidence="2">Uncharacterized protein</fullName>
    </submittedName>
</protein>
<dbReference type="EMBL" id="JAGKQM010000017">
    <property type="protein sequence ID" value="KAH0867648.1"/>
    <property type="molecule type" value="Genomic_DNA"/>
</dbReference>
<proteinExistence type="predicted"/>
<evidence type="ECO:0000313" key="2">
    <source>
        <dbReference type="EMBL" id="KAH0867648.1"/>
    </source>
</evidence>
<feature type="region of interest" description="Disordered" evidence="1">
    <location>
        <begin position="85"/>
        <end position="116"/>
    </location>
</feature>
<name>A0ABQ7YHH5_BRANA</name>
<gene>
    <name evidence="2" type="ORF">HID58_074670</name>
</gene>
<keyword evidence="3" id="KW-1185">Reference proteome</keyword>
<sequence length="504" mass="55295">MSSEHDVSMCFSEHGGTLLMSWRSLHEPALNIALAAIELMSSGDGRLGPLSLGRSYVLEYFLFLSDLGRLLLAIAAGSWRQDPDPGVGTLTRGQGPCPGGRDPEPGGKNPKPRGRNSEAGSWSYLFMEYFSPTAGNNMIFFIGLREFYNGIKLLLEFRVGRRLVARAFKLPYRDETLPPWLGLVGVGRKFDGDAGNVCIKGDASSHTPDACSAHDFSLHFLRLSGSMNRVEECMGQDPGIMRGRILARPTIRGMGRFNKTRRPKLRILMLDSTGLTSYLMLLEFLASSRDCTLAFGGGRFSMFVLVPEDNLVDSWYRSRSLGHDPGHALPKSEGLEINPVETHRFEDVILLKSEEPDGCVDLQGDLLDLCEYHITMEKDDICIDLQYMVPKVGYHSYTEDTGVEAGIRSCSPGEPTRVTAELAGEHNHTTVQLAGELTGAIVELAGELTGAMVKLTGQYNHTSVQLAGELTDVMVELAGELTRVMVELAGELTRVMVQLSGECR</sequence>
<comment type="caution">
    <text evidence="2">The sequence shown here is derived from an EMBL/GenBank/DDBJ whole genome shotgun (WGS) entry which is preliminary data.</text>
</comment>